<dbReference type="CDD" id="cd17489">
    <property type="entry name" value="MFS_YfcJ_like"/>
    <property type="match status" value="1"/>
</dbReference>
<dbReference type="EMBL" id="JAKIJS010000001">
    <property type="protein sequence ID" value="MCF6136299.1"/>
    <property type="molecule type" value="Genomic_DNA"/>
</dbReference>
<keyword evidence="4 6" id="KW-1133">Transmembrane helix</keyword>
<feature type="transmembrane region" description="Helical" evidence="6">
    <location>
        <begin position="285"/>
        <end position="304"/>
    </location>
</feature>
<feature type="transmembrane region" description="Helical" evidence="6">
    <location>
        <begin position="78"/>
        <end position="96"/>
    </location>
</feature>
<evidence type="ECO:0000313" key="8">
    <source>
        <dbReference type="EMBL" id="MCF6136299.1"/>
    </source>
</evidence>
<keyword evidence="9" id="KW-1185">Reference proteome</keyword>
<dbReference type="PANTHER" id="PTHR23531:SF1">
    <property type="entry name" value="QUINOLENE RESISTANCE PROTEIN NORA"/>
    <property type="match status" value="1"/>
</dbReference>
<dbReference type="InterPro" id="IPR005829">
    <property type="entry name" value="Sugar_transporter_CS"/>
</dbReference>
<dbReference type="Proteomes" id="UP001649381">
    <property type="component" value="Unassembled WGS sequence"/>
</dbReference>
<dbReference type="InterPro" id="IPR036259">
    <property type="entry name" value="MFS_trans_sf"/>
</dbReference>
<feature type="transmembrane region" description="Helical" evidence="6">
    <location>
        <begin position="342"/>
        <end position="365"/>
    </location>
</feature>
<evidence type="ECO:0000256" key="4">
    <source>
        <dbReference type="ARBA" id="ARBA00022989"/>
    </source>
</evidence>
<dbReference type="InterPro" id="IPR005828">
    <property type="entry name" value="MFS_sugar_transport-like"/>
</dbReference>
<gene>
    <name evidence="8" type="ORF">L2716_01065</name>
</gene>
<dbReference type="InterPro" id="IPR020846">
    <property type="entry name" value="MFS_dom"/>
</dbReference>
<evidence type="ECO:0000256" key="5">
    <source>
        <dbReference type="ARBA" id="ARBA00023136"/>
    </source>
</evidence>
<feature type="transmembrane region" description="Helical" evidence="6">
    <location>
        <begin position="221"/>
        <end position="246"/>
    </location>
</feature>
<feature type="transmembrane region" description="Helical" evidence="6">
    <location>
        <begin position="167"/>
        <end position="186"/>
    </location>
</feature>
<feature type="transmembrane region" description="Helical" evidence="6">
    <location>
        <begin position="138"/>
        <end position="161"/>
    </location>
</feature>
<dbReference type="Pfam" id="PF00083">
    <property type="entry name" value="Sugar_tr"/>
    <property type="match status" value="1"/>
</dbReference>
<keyword evidence="5 6" id="KW-0472">Membrane</keyword>
<feature type="transmembrane region" description="Helical" evidence="6">
    <location>
        <begin position="12"/>
        <end position="31"/>
    </location>
</feature>
<reference evidence="8 9" key="1">
    <citation type="submission" date="2022-01" db="EMBL/GenBank/DDBJ databases">
        <title>Alkalihalobacillus sp. EGI L200015, a novel bacterium isolated from a salt lake sediment.</title>
        <authorList>
            <person name="Gao L."/>
            <person name="Fang B.-Z."/>
            <person name="Li W.-J."/>
        </authorList>
    </citation>
    <scope>NUCLEOTIDE SEQUENCE [LARGE SCALE GENOMIC DNA]</scope>
    <source>
        <strain evidence="8 9">KCTC 12718</strain>
    </source>
</reference>
<evidence type="ECO:0000259" key="7">
    <source>
        <dbReference type="PROSITE" id="PS50850"/>
    </source>
</evidence>
<evidence type="ECO:0000313" key="9">
    <source>
        <dbReference type="Proteomes" id="UP001649381"/>
    </source>
</evidence>
<accession>A0ABS9GUD9</accession>
<dbReference type="Pfam" id="PF07690">
    <property type="entry name" value="MFS_1"/>
    <property type="match status" value="1"/>
</dbReference>
<keyword evidence="2" id="KW-0813">Transport</keyword>
<dbReference type="InterPro" id="IPR011701">
    <property type="entry name" value="MFS"/>
</dbReference>
<feature type="transmembrane region" description="Helical" evidence="6">
    <location>
        <begin position="51"/>
        <end position="71"/>
    </location>
</feature>
<feature type="transmembrane region" description="Helical" evidence="6">
    <location>
        <begin position="252"/>
        <end position="273"/>
    </location>
</feature>
<evidence type="ECO:0000256" key="3">
    <source>
        <dbReference type="ARBA" id="ARBA00022692"/>
    </source>
</evidence>
<organism evidence="8 9">
    <name type="scientific">Pseudalkalibacillus berkeleyi</name>
    <dbReference type="NCBI Taxonomy" id="1069813"/>
    <lineage>
        <taxon>Bacteria</taxon>
        <taxon>Bacillati</taxon>
        <taxon>Bacillota</taxon>
        <taxon>Bacilli</taxon>
        <taxon>Bacillales</taxon>
        <taxon>Fictibacillaceae</taxon>
        <taxon>Pseudalkalibacillus</taxon>
    </lineage>
</organism>
<keyword evidence="3 6" id="KW-0812">Transmembrane</keyword>
<dbReference type="InterPro" id="IPR052714">
    <property type="entry name" value="MFS_Exporter"/>
</dbReference>
<dbReference type="PROSITE" id="PS50850">
    <property type="entry name" value="MFS"/>
    <property type="match status" value="1"/>
</dbReference>
<feature type="transmembrane region" description="Helical" evidence="6">
    <location>
        <begin position="102"/>
        <end position="126"/>
    </location>
</feature>
<name>A0ABS9GUD9_9BACL</name>
<dbReference type="SUPFAM" id="SSF103473">
    <property type="entry name" value="MFS general substrate transporter"/>
    <property type="match status" value="1"/>
</dbReference>
<feature type="transmembrane region" description="Helical" evidence="6">
    <location>
        <begin position="310"/>
        <end position="330"/>
    </location>
</feature>
<dbReference type="PROSITE" id="PS00217">
    <property type="entry name" value="SUGAR_TRANSPORT_2"/>
    <property type="match status" value="1"/>
</dbReference>
<comment type="subcellular location">
    <subcellularLocation>
        <location evidence="1">Cell membrane</location>
        <topology evidence="1">Multi-pass membrane protein</topology>
    </subcellularLocation>
</comment>
<sequence>MEATRQPLWTKRFILLCASNFLFFMSFFLLLPTLPVYLVENLGASEDQVGLIMGIFTIAAVFARPITGYLMDFKNQKALFLIAIIVFVVATFGYLVAQTVLFIFLIRFIYGFGFGMSTTAGGTMAAEWIPEERRGEGLGYYGTFIMVAMSVGPIVGVYVAAKTSYQGMFWFCFSLSLIGLLMASFLPNFKHEKSKKDARKLSLKTKEDMSFWFQELIEKKALPVSAAMMMIAIVFGGVISFVSLYAKELGDASIAGTYFTLYAIAIVISRPFAGKWFDQKGPNRLIAFGTLFYFIGMIILGLAMNSWMVYAAALVIGIGYGVLQPSYQALSIQLSPSHRRGAATATFFTLFDIGVGIGSFFLGWVVVQIGYGNMFLLSSLFLIVSYFVYFRSARPMVKDARLALQEK</sequence>
<feature type="transmembrane region" description="Helical" evidence="6">
    <location>
        <begin position="371"/>
        <end position="389"/>
    </location>
</feature>
<comment type="caution">
    <text evidence="8">The sequence shown here is derived from an EMBL/GenBank/DDBJ whole genome shotgun (WGS) entry which is preliminary data.</text>
</comment>
<proteinExistence type="predicted"/>
<dbReference type="RefSeq" id="WP_236330748.1">
    <property type="nucleotide sequence ID" value="NZ_JAKIJS010000001.1"/>
</dbReference>
<evidence type="ECO:0000256" key="6">
    <source>
        <dbReference type="SAM" id="Phobius"/>
    </source>
</evidence>
<protein>
    <submittedName>
        <fullName evidence="8">MFS transporter</fullName>
    </submittedName>
</protein>
<dbReference type="Gene3D" id="1.20.1250.20">
    <property type="entry name" value="MFS general substrate transporter like domains"/>
    <property type="match status" value="1"/>
</dbReference>
<evidence type="ECO:0000256" key="2">
    <source>
        <dbReference type="ARBA" id="ARBA00022448"/>
    </source>
</evidence>
<evidence type="ECO:0000256" key="1">
    <source>
        <dbReference type="ARBA" id="ARBA00004651"/>
    </source>
</evidence>
<dbReference type="PANTHER" id="PTHR23531">
    <property type="entry name" value="QUINOLENE RESISTANCE PROTEIN NORA"/>
    <property type="match status" value="1"/>
</dbReference>
<feature type="domain" description="Major facilitator superfamily (MFS) profile" evidence="7">
    <location>
        <begin position="12"/>
        <end position="396"/>
    </location>
</feature>